<reference evidence="1 2" key="1">
    <citation type="journal article" date="2022" name="Plant J.">
        <title>Chromosome-level genome of Camellia lanceoleosa provides a valuable resource for understanding genome evolution and self-incompatibility.</title>
        <authorList>
            <person name="Gong W."/>
            <person name="Xiao S."/>
            <person name="Wang L."/>
            <person name="Liao Z."/>
            <person name="Chang Y."/>
            <person name="Mo W."/>
            <person name="Hu G."/>
            <person name="Li W."/>
            <person name="Zhao G."/>
            <person name="Zhu H."/>
            <person name="Hu X."/>
            <person name="Ji K."/>
            <person name="Xiang X."/>
            <person name="Song Q."/>
            <person name="Yuan D."/>
            <person name="Jin S."/>
            <person name="Zhang L."/>
        </authorList>
    </citation>
    <scope>NUCLEOTIDE SEQUENCE [LARGE SCALE GENOMIC DNA]</scope>
    <source>
        <strain evidence="1">SQ_2022a</strain>
    </source>
</reference>
<evidence type="ECO:0000313" key="1">
    <source>
        <dbReference type="EMBL" id="KAI8011303.1"/>
    </source>
</evidence>
<protein>
    <submittedName>
        <fullName evidence="1">Disease resistance protein</fullName>
    </submittedName>
</protein>
<organism evidence="1 2">
    <name type="scientific">Camellia lanceoleosa</name>
    <dbReference type="NCBI Taxonomy" id="1840588"/>
    <lineage>
        <taxon>Eukaryota</taxon>
        <taxon>Viridiplantae</taxon>
        <taxon>Streptophyta</taxon>
        <taxon>Embryophyta</taxon>
        <taxon>Tracheophyta</taxon>
        <taxon>Spermatophyta</taxon>
        <taxon>Magnoliopsida</taxon>
        <taxon>eudicotyledons</taxon>
        <taxon>Gunneridae</taxon>
        <taxon>Pentapetalae</taxon>
        <taxon>asterids</taxon>
        <taxon>Ericales</taxon>
        <taxon>Theaceae</taxon>
        <taxon>Camellia</taxon>
    </lineage>
</organism>
<dbReference type="Proteomes" id="UP001060215">
    <property type="component" value="Chromosome 5"/>
</dbReference>
<sequence length="487" mass="56074">MMDVAERYLGELAERCMVQVEFKEKDEYSTITESKRFKSCRLHGLMLDLCILKVREESFFKTIDYRGIHNQEVHPSFSSLATSTDASNSNKIRRLAIYLDENSDLPLFDLKQEEIARPIRAILFFICSYINYPFGEQLIHLCKNSKCLRVIHFHRNESGDFTDGKPKELPKEIGNLIFLRYLGLKDTGFTKLPSSVGNLKYLQTLDLRTTDEISVPNVLWKMESLVHLYLPYYHLFSTEGKLRVDGLSNLETLENFAPDKVDVKGLFELTNLRRLGEVRIQGKQKNLPEVVNYLLNSKKLQHTSIFIVQCDFCSDEELSLLRQLFSCDCLVGLTIIGIIDRLPEYNRNFYRSLASLTLSGSQLKEDPIATLEQMPNLRILVLVNAFAGKNHLVFSAYGFPQLERLRLHSLEIGEWMIEEGAMPTLSFLSIGSCKNLMMLPDGLRFITTLQELDITEMPEAFKDRLQMVNDKEGEDLHKCHIPSVRFS</sequence>
<proteinExistence type="predicted"/>
<gene>
    <name evidence="1" type="ORF">LOK49_LG06G01626</name>
</gene>
<evidence type="ECO:0000313" key="2">
    <source>
        <dbReference type="Proteomes" id="UP001060215"/>
    </source>
</evidence>
<comment type="caution">
    <text evidence="1">The sequence shown here is derived from an EMBL/GenBank/DDBJ whole genome shotgun (WGS) entry which is preliminary data.</text>
</comment>
<accession>A0ACC0HEG5</accession>
<keyword evidence="2" id="KW-1185">Reference proteome</keyword>
<dbReference type="EMBL" id="CM045762">
    <property type="protein sequence ID" value="KAI8011303.1"/>
    <property type="molecule type" value="Genomic_DNA"/>
</dbReference>
<name>A0ACC0HEG5_9ERIC</name>